<feature type="compositionally biased region" description="Basic residues" evidence="1">
    <location>
        <begin position="39"/>
        <end position="48"/>
    </location>
</feature>
<dbReference type="Proteomes" id="UP000015105">
    <property type="component" value="Chromosome 2D"/>
</dbReference>
<dbReference type="PANTHER" id="PTHR35545">
    <property type="entry name" value="F-BOX DOMAIN-CONTAINING PROTEIN"/>
    <property type="match status" value="1"/>
</dbReference>
<evidence type="ECO:0000313" key="3">
    <source>
        <dbReference type="Proteomes" id="UP000015105"/>
    </source>
</evidence>
<feature type="region of interest" description="Disordered" evidence="1">
    <location>
        <begin position="22"/>
        <end position="58"/>
    </location>
</feature>
<reference evidence="2" key="5">
    <citation type="journal article" date="2021" name="G3 (Bethesda)">
        <title>Aegilops tauschii genome assembly Aet v5.0 features greater sequence contiguity and improved annotation.</title>
        <authorList>
            <person name="Wang L."/>
            <person name="Zhu T."/>
            <person name="Rodriguez J.C."/>
            <person name="Deal K.R."/>
            <person name="Dubcovsky J."/>
            <person name="McGuire P.E."/>
            <person name="Lux T."/>
            <person name="Spannagl M."/>
            <person name="Mayer K.F.X."/>
            <person name="Baldrich P."/>
            <person name="Meyers B.C."/>
            <person name="Huo N."/>
            <person name="Gu Y.Q."/>
            <person name="Zhou H."/>
            <person name="Devos K.M."/>
            <person name="Bennetzen J.L."/>
            <person name="Unver T."/>
            <person name="Budak H."/>
            <person name="Gulick P.J."/>
            <person name="Galiba G."/>
            <person name="Kalapos B."/>
            <person name="Nelson D.R."/>
            <person name="Li P."/>
            <person name="You F.M."/>
            <person name="Luo M.C."/>
            <person name="Dvorak J."/>
        </authorList>
    </citation>
    <scope>NUCLEOTIDE SEQUENCE [LARGE SCALE GENOMIC DNA]</scope>
    <source>
        <strain evidence="2">cv. AL8/78</strain>
    </source>
</reference>
<dbReference type="Gramene" id="AET2Gv21240000.6">
    <property type="protein sequence ID" value="AET2Gv21240000.6"/>
    <property type="gene ID" value="AET2Gv21240000"/>
</dbReference>
<organism evidence="2 3">
    <name type="scientific">Aegilops tauschii subsp. strangulata</name>
    <name type="common">Goatgrass</name>
    <dbReference type="NCBI Taxonomy" id="200361"/>
    <lineage>
        <taxon>Eukaryota</taxon>
        <taxon>Viridiplantae</taxon>
        <taxon>Streptophyta</taxon>
        <taxon>Embryophyta</taxon>
        <taxon>Tracheophyta</taxon>
        <taxon>Spermatophyta</taxon>
        <taxon>Magnoliopsida</taxon>
        <taxon>Liliopsida</taxon>
        <taxon>Poales</taxon>
        <taxon>Poaceae</taxon>
        <taxon>BOP clade</taxon>
        <taxon>Pooideae</taxon>
        <taxon>Triticodae</taxon>
        <taxon>Triticeae</taxon>
        <taxon>Triticinae</taxon>
        <taxon>Aegilops</taxon>
    </lineage>
</organism>
<reference evidence="2" key="3">
    <citation type="journal article" date="2017" name="Nature">
        <title>Genome sequence of the progenitor of the wheat D genome Aegilops tauschii.</title>
        <authorList>
            <person name="Luo M.C."/>
            <person name="Gu Y.Q."/>
            <person name="Puiu D."/>
            <person name="Wang H."/>
            <person name="Twardziok S.O."/>
            <person name="Deal K.R."/>
            <person name="Huo N."/>
            <person name="Zhu T."/>
            <person name="Wang L."/>
            <person name="Wang Y."/>
            <person name="McGuire P.E."/>
            <person name="Liu S."/>
            <person name="Long H."/>
            <person name="Ramasamy R.K."/>
            <person name="Rodriguez J.C."/>
            <person name="Van S.L."/>
            <person name="Yuan L."/>
            <person name="Wang Z."/>
            <person name="Xia Z."/>
            <person name="Xiao L."/>
            <person name="Anderson O.D."/>
            <person name="Ouyang S."/>
            <person name="Liang Y."/>
            <person name="Zimin A.V."/>
            <person name="Pertea G."/>
            <person name="Qi P."/>
            <person name="Bennetzen J.L."/>
            <person name="Dai X."/>
            <person name="Dawson M.W."/>
            <person name="Muller H.G."/>
            <person name="Kugler K."/>
            <person name="Rivarola-Duarte L."/>
            <person name="Spannagl M."/>
            <person name="Mayer K.F.X."/>
            <person name="Lu F.H."/>
            <person name="Bevan M.W."/>
            <person name="Leroy P."/>
            <person name="Li P."/>
            <person name="You F.M."/>
            <person name="Sun Q."/>
            <person name="Liu Z."/>
            <person name="Lyons E."/>
            <person name="Wicker T."/>
            <person name="Salzberg S.L."/>
            <person name="Devos K.M."/>
            <person name="Dvorak J."/>
        </authorList>
    </citation>
    <scope>NUCLEOTIDE SEQUENCE [LARGE SCALE GENOMIC DNA]</scope>
    <source>
        <strain evidence="2">cv. AL8/78</strain>
    </source>
</reference>
<sequence>SPRRDAADLITAAAVAVPYLSLNPTSRGRGPPPPPQSGLRHHCRHRRSPSSSAAGTSSCPVQCLAVGSPSILPSSELWIQPESRQLRAAFSKLKKLSIQGIYVEFDLLWTINLLEAAPTVEIFGVEVLILPVPFLDC</sequence>
<protein>
    <submittedName>
        <fullName evidence="2">Uncharacterized protein</fullName>
    </submittedName>
</protein>
<dbReference type="EnsemblPlants" id="AET2Gv21240000.6">
    <property type="protein sequence ID" value="AET2Gv21240000.6"/>
    <property type="gene ID" value="AET2Gv21240000"/>
</dbReference>
<dbReference type="AlphaFoldDB" id="A0A453DH91"/>
<reference evidence="3" key="1">
    <citation type="journal article" date="2014" name="Science">
        <title>Ancient hybridizations among the ancestral genomes of bread wheat.</title>
        <authorList>
            <consortium name="International Wheat Genome Sequencing Consortium,"/>
            <person name="Marcussen T."/>
            <person name="Sandve S.R."/>
            <person name="Heier L."/>
            <person name="Spannagl M."/>
            <person name="Pfeifer M."/>
            <person name="Jakobsen K.S."/>
            <person name="Wulff B.B."/>
            <person name="Steuernagel B."/>
            <person name="Mayer K.F."/>
            <person name="Olsen O.A."/>
        </authorList>
    </citation>
    <scope>NUCLEOTIDE SEQUENCE [LARGE SCALE GENOMIC DNA]</scope>
    <source>
        <strain evidence="3">cv. AL8/78</strain>
    </source>
</reference>
<reference evidence="2" key="4">
    <citation type="submission" date="2019-03" db="UniProtKB">
        <authorList>
            <consortium name="EnsemblPlants"/>
        </authorList>
    </citation>
    <scope>IDENTIFICATION</scope>
</reference>
<keyword evidence="3" id="KW-1185">Reference proteome</keyword>
<evidence type="ECO:0000313" key="2">
    <source>
        <dbReference type="EnsemblPlants" id="AET2Gv21240000.6"/>
    </source>
</evidence>
<name>A0A453DH91_AEGTS</name>
<reference evidence="3" key="2">
    <citation type="journal article" date="2017" name="Nat. Plants">
        <title>The Aegilops tauschii genome reveals multiple impacts of transposons.</title>
        <authorList>
            <person name="Zhao G."/>
            <person name="Zou C."/>
            <person name="Li K."/>
            <person name="Wang K."/>
            <person name="Li T."/>
            <person name="Gao L."/>
            <person name="Zhang X."/>
            <person name="Wang H."/>
            <person name="Yang Z."/>
            <person name="Liu X."/>
            <person name="Jiang W."/>
            <person name="Mao L."/>
            <person name="Kong X."/>
            <person name="Jiao Y."/>
            <person name="Jia J."/>
        </authorList>
    </citation>
    <scope>NUCLEOTIDE SEQUENCE [LARGE SCALE GENOMIC DNA]</scope>
    <source>
        <strain evidence="3">cv. AL8/78</strain>
    </source>
</reference>
<proteinExistence type="predicted"/>
<dbReference type="PANTHER" id="PTHR35545:SF8">
    <property type="entry name" value="F-BOX DOMAIN-CONTAINING PROTEIN"/>
    <property type="match status" value="1"/>
</dbReference>
<evidence type="ECO:0000256" key="1">
    <source>
        <dbReference type="SAM" id="MobiDB-lite"/>
    </source>
</evidence>
<feature type="compositionally biased region" description="Low complexity" evidence="1">
    <location>
        <begin position="49"/>
        <end position="58"/>
    </location>
</feature>
<accession>A0A453DH91</accession>